<proteinExistence type="predicted"/>
<organism evidence="2 3">
    <name type="scientific">Streptomyces cheonanensis</name>
    <dbReference type="NCBI Taxonomy" id="312720"/>
    <lineage>
        <taxon>Bacteria</taxon>
        <taxon>Bacillati</taxon>
        <taxon>Actinomycetota</taxon>
        <taxon>Actinomycetes</taxon>
        <taxon>Kitasatosporales</taxon>
        <taxon>Streptomycetaceae</taxon>
        <taxon>Streptomyces</taxon>
    </lineage>
</organism>
<evidence type="ECO:0000256" key="1">
    <source>
        <dbReference type="SAM" id="MobiDB-lite"/>
    </source>
</evidence>
<evidence type="ECO:0000313" key="2">
    <source>
        <dbReference type="EMBL" id="GAA2050924.1"/>
    </source>
</evidence>
<dbReference type="Proteomes" id="UP001403094">
    <property type="component" value="Unassembled WGS sequence"/>
</dbReference>
<protein>
    <submittedName>
        <fullName evidence="2">Uncharacterized protein</fullName>
    </submittedName>
</protein>
<sequence>MPRSRPGRVRAGLPRRRSRPGERDRTIPGLSGAALAEIRRVERRDTRLWPGSAGWAWERWRDFVRHPARRQWDLYESGVCTEWACCGDPWEARERLDTVMAAMSRRGARELRRLIDTLDARY</sequence>
<dbReference type="RefSeq" id="WP_246337946.1">
    <property type="nucleotide sequence ID" value="NZ_BAAANQ010000003.1"/>
</dbReference>
<accession>A0ABP5GMZ1</accession>
<feature type="region of interest" description="Disordered" evidence="1">
    <location>
        <begin position="1"/>
        <end position="28"/>
    </location>
</feature>
<comment type="caution">
    <text evidence="2">The sequence shown here is derived from an EMBL/GenBank/DDBJ whole genome shotgun (WGS) entry which is preliminary data.</text>
</comment>
<name>A0ABP5GMZ1_9ACTN</name>
<keyword evidence="3" id="KW-1185">Reference proteome</keyword>
<gene>
    <name evidence="2" type="ORF">GCM10009757_23410</name>
</gene>
<feature type="compositionally biased region" description="Basic residues" evidence="1">
    <location>
        <begin position="1"/>
        <end position="18"/>
    </location>
</feature>
<dbReference type="EMBL" id="BAAANQ010000003">
    <property type="protein sequence ID" value="GAA2050924.1"/>
    <property type="molecule type" value="Genomic_DNA"/>
</dbReference>
<reference evidence="3" key="1">
    <citation type="journal article" date="2019" name="Int. J. Syst. Evol. Microbiol.">
        <title>The Global Catalogue of Microorganisms (GCM) 10K type strain sequencing project: providing services to taxonomists for standard genome sequencing and annotation.</title>
        <authorList>
            <consortium name="The Broad Institute Genomics Platform"/>
            <consortium name="The Broad Institute Genome Sequencing Center for Infectious Disease"/>
            <person name="Wu L."/>
            <person name="Ma J."/>
        </authorList>
    </citation>
    <scope>NUCLEOTIDE SEQUENCE [LARGE SCALE GENOMIC DNA]</scope>
    <source>
        <strain evidence="3">JCM 14549</strain>
    </source>
</reference>
<evidence type="ECO:0000313" key="3">
    <source>
        <dbReference type="Proteomes" id="UP001403094"/>
    </source>
</evidence>